<keyword evidence="3" id="KW-1185">Reference proteome</keyword>
<dbReference type="Proteomes" id="UP000183002">
    <property type="component" value="Unassembled WGS sequence"/>
</dbReference>
<dbReference type="PANTHER" id="PTHR36973">
    <property type="entry name" value="SLL1456 PROTEIN-RELATED"/>
    <property type="match status" value="1"/>
</dbReference>
<reference evidence="2 3" key="1">
    <citation type="submission" date="2016-10" db="EMBL/GenBank/DDBJ databases">
        <authorList>
            <person name="de Groot N.N."/>
        </authorList>
    </citation>
    <scope>NUCLEOTIDE SEQUENCE [LARGE SCALE GENOMIC DNA]</scope>
    <source>
        <strain evidence="2 3">CGMCC 1.10836</strain>
    </source>
</reference>
<dbReference type="GO" id="GO:0008171">
    <property type="term" value="F:O-methyltransferase activity"/>
    <property type="evidence" value="ECO:0007669"/>
    <property type="project" value="TreeGrafter"/>
</dbReference>
<sequence>MPPDSGKIDRIQVNRFLRRKGLTAVVDKSRAEHLLSFKLLPEVIFDIGVDQGTPFLYQAFPEARFALVDPRHESAAALTATDAPGDAEFFETALGATPGTMTLTIPHSERGEEGAMASLRTRIDRLASKFIKLETRQVPVTTLDRLAAKMQGRIGLKIDTEGFEDEVLKGAVETLKRTDFVILELSLVQRFDGITPPSQIISRLAAAGLEFRDVLRMTGDGKGGSAPRLMDVLFTRWPTPAPTISTI</sequence>
<dbReference type="InterPro" id="IPR053188">
    <property type="entry name" value="FkbM_Methyltransferase"/>
</dbReference>
<keyword evidence="2" id="KW-0808">Transferase</keyword>
<accession>A0A1H8JG77</accession>
<organism evidence="2 3">
    <name type="scientific">Pseudorhodobacter antarcticus</name>
    <dbReference type="NCBI Taxonomy" id="1077947"/>
    <lineage>
        <taxon>Bacteria</taxon>
        <taxon>Pseudomonadati</taxon>
        <taxon>Pseudomonadota</taxon>
        <taxon>Alphaproteobacteria</taxon>
        <taxon>Rhodobacterales</taxon>
        <taxon>Paracoccaceae</taxon>
        <taxon>Pseudorhodobacter</taxon>
    </lineage>
</organism>
<proteinExistence type="predicted"/>
<keyword evidence="2" id="KW-0489">Methyltransferase</keyword>
<dbReference type="Gene3D" id="3.40.50.150">
    <property type="entry name" value="Vaccinia Virus protein VP39"/>
    <property type="match status" value="1"/>
</dbReference>
<dbReference type="NCBIfam" id="TIGR01444">
    <property type="entry name" value="fkbM_fam"/>
    <property type="match status" value="1"/>
</dbReference>
<evidence type="ECO:0000313" key="2">
    <source>
        <dbReference type="EMBL" id="SEN79306.1"/>
    </source>
</evidence>
<dbReference type="AlphaFoldDB" id="A0A1H8JG77"/>
<evidence type="ECO:0000259" key="1">
    <source>
        <dbReference type="Pfam" id="PF05050"/>
    </source>
</evidence>
<dbReference type="PANTHER" id="PTHR36973:SF4">
    <property type="entry name" value="NODULATION PROTEIN"/>
    <property type="match status" value="1"/>
</dbReference>
<dbReference type="RefSeq" id="WP_050518302.1">
    <property type="nucleotide sequence ID" value="NZ_FOCO01000025.1"/>
</dbReference>
<dbReference type="EMBL" id="FOCO01000025">
    <property type="protein sequence ID" value="SEN79306.1"/>
    <property type="molecule type" value="Genomic_DNA"/>
</dbReference>
<evidence type="ECO:0000313" key="3">
    <source>
        <dbReference type="Proteomes" id="UP000183002"/>
    </source>
</evidence>
<gene>
    <name evidence="2" type="ORF">SAMN05216227_102512</name>
</gene>
<dbReference type="Pfam" id="PF05050">
    <property type="entry name" value="Methyltransf_21"/>
    <property type="match status" value="1"/>
</dbReference>
<feature type="domain" description="Methyltransferase FkbM" evidence="1">
    <location>
        <begin position="93"/>
        <end position="195"/>
    </location>
</feature>
<dbReference type="InterPro" id="IPR006342">
    <property type="entry name" value="FkbM_mtfrase"/>
</dbReference>
<dbReference type="InterPro" id="IPR029063">
    <property type="entry name" value="SAM-dependent_MTases_sf"/>
</dbReference>
<protein>
    <submittedName>
        <fullName evidence="2">Methyltransferase, FkbM family</fullName>
    </submittedName>
</protein>
<dbReference type="GO" id="GO:0032259">
    <property type="term" value="P:methylation"/>
    <property type="evidence" value="ECO:0007669"/>
    <property type="project" value="UniProtKB-KW"/>
</dbReference>
<name>A0A1H8JG77_9RHOB</name>
<dbReference type="SUPFAM" id="SSF53335">
    <property type="entry name" value="S-adenosyl-L-methionine-dependent methyltransferases"/>
    <property type="match status" value="1"/>
</dbReference>
<dbReference type="STRING" id="1077947.SAMN05216227_102512"/>
<dbReference type="OrthoDB" id="292760at2"/>